<evidence type="ECO:0000313" key="2">
    <source>
        <dbReference type="Proteomes" id="UP001162483"/>
    </source>
</evidence>
<name>A0ABN9CU46_9NEOB</name>
<dbReference type="Proteomes" id="UP001162483">
    <property type="component" value="Unassembled WGS sequence"/>
</dbReference>
<gene>
    <name evidence="1" type="ORF">SPARVUS_LOCUS5707950</name>
</gene>
<sequence>MSYQNCTYHHYFVHPGGLYLIFFQDKLDCHLVVNGNGYLLIMFFYQRKTDPK</sequence>
<accession>A0ABN9CU46</accession>
<proteinExistence type="predicted"/>
<protein>
    <submittedName>
        <fullName evidence="1">Uncharacterized protein</fullName>
    </submittedName>
</protein>
<evidence type="ECO:0000313" key="1">
    <source>
        <dbReference type="EMBL" id="CAI9563220.1"/>
    </source>
</evidence>
<keyword evidence="2" id="KW-1185">Reference proteome</keyword>
<organism evidence="1 2">
    <name type="scientific">Staurois parvus</name>
    <dbReference type="NCBI Taxonomy" id="386267"/>
    <lineage>
        <taxon>Eukaryota</taxon>
        <taxon>Metazoa</taxon>
        <taxon>Chordata</taxon>
        <taxon>Craniata</taxon>
        <taxon>Vertebrata</taxon>
        <taxon>Euteleostomi</taxon>
        <taxon>Amphibia</taxon>
        <taxon>Batrachia</taxon>
        <taxon>Anura</taxon>
        <taxon>Neobatrachia</taxon>
        <taxon>Ranoidea</taxon>
        <taxon>Ranidae</taxon>
        <taxon>Staurois</taxon>
    </lineage>
</organism>
<reference evidence="1" key="1">
    <citation type="submission" date="2023-05" db="EMBL/GenBank/DDBJ databases">
        <authorList>
            <person name="Stuckert A."/>
        </authorList>
    </citation>
    <scope>NUCLEOTIDE SEQUENCE</scope>
</reference>
<dbReference type="EMBL" id="CATNWA010012328">
    <property type="protein sequence ID" value="CAI9563220.1"/>
    <property type="molecule type" value="Genomic_DNA"/>
</dbReference>
<comment type="caution">
    <text evidence="1">The sequence shown here is derived from an EMBL/GenBank/DDBJ whole genome shotgun (WGS) entry which is preliminary data.</text>
</comment>